<feature type="region of interest" description="Disordered" evidence="8">
    <location>
        <begin position="709"/>
        <end position="763"/>
    </location>
</feature>
<evidence type="ECO:0000313" key="10">
    <source>
        <dbReference type="Proteomes" id="UP000279271"/>
    </source>
</evidence>
<evidence type="ECO:0000256" key="1">
    <source>
        <dbReference type="ARBA" id="ARBA00004141"/>
    </source>
</evidence>
<evidence type="ECO:0000256" key="3">
    <source>
        <dbReference type="ARBA" id="ARBA00022448"/>
    </source>
</evidence>
<evidence type="ECO:0000313" key="9">
    <source>
        <dbReference type="EMBL" id="RMZ54410.1"/>
    </source>
</evidence>
<dbReference type="Proteomes" id="UP000279271">
    <property type="component" value="Unassembled WGS sequence"/>
</dbReference>
<gene>
    <name evidence="9" type="ORF">APUTEX25_001986</name>
</gene>
<feature type="repeat" description="Solcar" evidence="7">
    <location>
        <begin position="569"/>
        <end position="653"/>
    </location>
</feature>
<feature type="repeat" description="Solcar" evidence="7">
    <location>
        <begin position="845"/>
        <end position="947"/>
    </location>
</feature>
<comment type="subcellular location">
    <subcellularLocation>
        <location evidence="1">Membrane</location>
        <topology evidence="1">Multi-pass membrane protein</topology>
    </subcellularLocation>
</comment>
<dbReference type="PRINTS" id="PR00926">
    <property type="entry name" value="MITOCARRIER"/>
</dbReference>
<dbReference type="InterPro" id="IPR043154">
    <property type="entry name" value="Sec-1-like_dom1"/>
</dbReference>
<dbReference type="InterPro" id="IPR002067">
    <property type="entry name" value="MCP"/>
</dbReference>
<keyword evidence="4 7" id="KW-0812">Transmembrane</keyword>
<dbReference type="InterPro" id="IPR018108">
    <property type="entry name" value="MCP_transmembrane"/>
</dbReference>
<dbReference type="SUPFAM" id="SSF103506">
    <property type="entry name" value="Mitochondrial carrier"/>
    <property type="match status" value="1"/>
</dbReference>
<keyword evidence="3" id="KW-0813">Transport</keyword>
<dbReference type="InterPro" id="IPR043127">
    <property type="entry name" value="Sec-1-like_dom3a"/>
</dbReference>
<organism evidence="9 10">
    <name type="scientific">Auxenochlorella protothecoides</name>
    <name type="common">Green microalga</name>
    <name type="synonym">Chlorella protothecoides</name>
    <dbReference type="NCBI Taxonomy" id="3075"/>
    <lineage>
        <taxon>Eukaryota</taxon>
        <taxon>Viridiplantae</taxon>
        <taxon>Chlorophyta</taxon>
        <taxon>core chlorophytes</taxon>
        <taxon>Trebouxiophyceae</taxon>
        <taxon>Chlorellales</taxon>
        <taxon>Chlorellaceae</taxon>
        <taxon>Auxenochlorella</taxon>
    </lineage>
</organism>
<dbReference type="GO" id="GO:0016192">
    <property type="term" value="P:vesicle-mediated transport"/>
    <property type="evidence" value="ECO:0007669"/>
    <property type="project" value="InterPro"/>
</dbReference>
<comment type="similarity">
    <text evidence="2">Belongs to the STXBP/unc-18/SEC1 family.</text>
</comment>
<dbReference type="GO" id="GO:0055085">
    <property type="term" value="P:transmembrane transport"/>
    <property type="evidence" value="ECO:0007669"/>
    <property type="project" value="InterPro"/>
</dbReference>
<dbReference type="InterPro" id="IPR036045">
    <property type="entry name" value="Sec1-like_sf"/>
</dbReference>
<evidence type="ECO:0000256" key="2">
    <source>
        <dbReference type="ARBA" id="ARBA00009884"/>
    </source>
</evidence>
<keyword evidence="5" id="KW-0677">Repeat</keyword>
<evidence type="ECO:0000256" key="7">
    <source>
        <dbReference type="PROSITE-ProRule" id="PRU00282"/>
    </source>
</evidence>
<comment type="caution">
    <text evidence="9">The sequence shown here is derived from an EMBL/GenBank/DDBJ whole genome shotgun (WGS) entry which is preliminary data.</text>
</comment>
<dbReference type="EMBL" id="QOKY01000179">
    <property type="protein sequence ID" value="RMZ54410.1"/>
    <property type="molecule type" value="Genomic_DNA"/>
</dbReference>
<evidence type="ECO:0008006" key="11">
    <source>
        <dbReference type="Google" id="ProtNLM"/>
    </source>
</evidence>
<dbReference type="PANTHER" id="PTHR24089">
    <property type="entry name" value="SOLUTE CARRIER FAMILY 25"/>
    <property type="match status" value="1"/>
</dbReference>
<dbReference type="SUPFAM" id="SSF56815">
    <property type="entry name" value="Sec1/munc18-like (SM) proteins"/>
    <property type="match status" value="1"/>
</dbReference>
<evidence type="ECO:0000256" key="8">
    <source>
        <dbReference type="SAM" id="MobiDB-lite"/>
    </source>
</evidence>
<keyword evidence="6 7" id="KW-0472">Membrane</keyword>
<dbReference type="Pfam" id="PF00995">
    <property type="entry name" value="Sec1"/>
    <property type="match status" value="1"/>
</dbReference>
<dbReference type="Gene3D" id="1.50.40.10">
    <property type="entry name" value="Mitochondrial carrier domain"/>
    <property type="match status" value="1"/>
</dbReference>
<evidence type="ECO:0000256" key="5">
    <source>
        <dbReference type="ARBA" id="ARBA00022737"/>
    </source>
</evidence>
<dbReference type="AlphaFoldDB" id="A0A3M7KXA5"/>
<protein>
    <recommendedName>
        <fullName evidence="11">Vacuolar protein sorting-associated protein 45-like protein</fullName>
    </recommendedName>
</protein>
<proteinExistence type="inferred from homology"/>
<name>A0A3M7KXA5_AUXPR</name>
<accession>A0A3M7KXA5</accession>
<evidence type="ECO:0000256" key="6">
    <source>
        <dbReference type="ARBA" id="ARBA00023136"/>
    </source>
</evidence>
<evidence type="ECO:0000256" key="4">
    <source>
        <dbReference type="ARBA" id="ARBA00022692"/>
    </source>
</evidence>
<dbReference type="Gene3D" id="3.40.50.2060">
    <property type="match status" value="1"/>
</dbReference>
<feature type="repeat" description="Solcar" evidence="7">
    <location>
        <begin position="668"/>
        <end position="814"/>
    </location>
</feature>
<dbReference type="Gene3D" id="3.40.50.1910">
    <property type="match status" value="1"/>
</dbReference>
<feature type="compositionally biased region" description="Low complexity" evidence="8">
    <location>
        <begin position="716"/>
        <end position="754"/>
    </location>
</feature>
<reference evidence="10" key="1">
    <citation type="journal article" date="2018" name="Algal Res.">
        <title>Characterization of plant carbon substrate utilization by Auxenochlorella protothecoides.</title>
        <authorList>
            <person name="Vogler B.W."/>
            <person name="Starkenburg S.R."/>
            <person name="Sudasinghe N."/>
            <person name="Schambach J.Y."/>
            <person name="Rollin J.A."/>
            <person name="Pattathil S."/>
            <person name="Barry A.N."/>
        </authorList>
    </citation>
    <scope>NUCLEOTIDE SEQUENCE [LARGE SCALE GENOMIC DNA]</scope>
    <source>
        <strain evidence="10">UTEX 25</strain>
    </source>
</reference>
<dbReference type="Gene3D" id="3.90.830.10">
    <property type="entry name" value="Syntaxin Binding Protein 1, Chain A, domain 2"/>
    <property type="match status" value="1"/>
</dbReference>
<dbReference type="PROSITE" id="PS50920">
    <property type="entry name" value="SOLCAR"/>
    <property type="match status" value="3"/>
</dbReference>
<dbReference type="InterPro" id="IPR023395">
    <property type="entry name" value="MCP_dom_sf"/>
</dbReference>
<dbReference type="InterPro" id="IPR027482">
    <property type="entry name" value="Sec1-like_dom2"/>
</dbReference>
<dbReference type="GO" id="GO:0016020">
    <property type="term" value="C:membrane"/>
    <property type="evidence" value="ECO:0007669"/>
    <property type="project" value="UniProtKB-SubCell"/>
</dbReference>
<dbReference type="Pfam" id="PF00153">
    <property type="entry name" value="Mito_carr"/>
    <property type="match status" value="4"/>
</dbReference>
<dbReference type="InterPro" id="IPR001619">
    <property type="entry name" value="Sec1-like"/>
</dbReference>
<dbReference type="Gene3D" id="1.25.40.60">
    <property type="match status" value="1"/>
</dbReference>
<sequence>MLTEVSGMKALLLDAETTQSISGVYSQTDIMNQEVYLVEKLEANKTDKLPHLKAVCFLRPTRENIARLRRELRDPRFGGYHLCEWGESACFLGLHVFTNRAEDLRLQDLAELDTKEAVLSVQEYFTDFVALAGHHFAVPLARPHVVLEPCEWEYGASSEAIARMTDGLAALALSLRRHLSIRYQAGSEVAERLGASLRHLVEHEERELFGFGVRGGDGAPVLLLLDRRDDPVRGEEEGRVWTYQAMLHEVLGIVGGCVDLRHVPGVKPEFARAVLSTAADPFFAKHAGSNFGEVGVAVKQLVDDLAGEQRAGRDLASIEAMSAFVENLGSLSHQQGVAYKHVTLMGELSAAVEARGLMAVSEVEQELACAGAALGAHAEAVRRAVGDPAHAPDDWLRLAALFALRYERDGGPQAAALAQQLREAGVPRERVALLGTLLARCGAKERVSDLFQDRTLSSRFAVLAKQHIKGVENVYTQHVPPLVGTLERLAKGKLSEAEYPAADRAAGAGPPPPPPRLIVAFVVGGTTYEEAAAVAGLNAAAAKGEGPLPPGTRVLLGGTGVQNSSSFLRDLAEELMAGSLAGITGKTCVAPLERAKILFQTGRLTSGSLAATLAAIYRHEGFSGLFRGNGASVLRIVPYSAIHFTAYEHYRRLLVEHVMAAGPPGRSVPPVWDLAAGAGAGASAVLVTYPLDLVRTRLAYTSEAAGEAPRPRYLNAPGGPSAGPGAQNPAAPWAAATPSAAPTASTAATPAAPSQTLPPKAPPARARLGIGAMLATTLRHEGLRGAYHGVGASMYGILPYAGLKFYVYQSLKQQYHHRAAGASTAAGDGTAAGSTPNPGAAHPRLPVPVMLTFGGLAGLVAQTATYPFDVVRRRMQVEALQLESLHAGMTGRLSTGGLALRSTPQALLLIARVQGWRTLFVGLSINYLKVVPSTAIGFTVYDHMKHLLALPSNL</sequence>